<dbReference type="Pfam" id="PF13386">
    <property type="entry name" value="DsbD_2"/>
    <property type="match status" value="1"/>
</dbReference>
<feature type="transmembrane region" description="Helical" evidence="1">
    <location>
        <begin position="112"/>
        <end position="130"/>
    </location>
</feature>
<feature type="domain" description="Urease accessory protein UreH-like transmembrane" evidence="2">
    <location>
        <begin position="32"/>
        <end position="243"/>
    </location>
</feature>
<feature type="transmembrane region" description="Helical" evidence="1">
    <location>
        <begin position="197"/>
        <end position="219"/>
    </location>
</feature>
<accession>A0A7W9ZEF8</accession>
<dbReference type="Proteomes" id="UP000544872">
    <property type="component" value="Unassembled WGS sequence"/>
</dbReference>
<keyword evidence="1" id="KW-1133">Transmembrane helix</keyword>
<dbReference type="PANTHER" id="PTHR42208">
    <property type="entry name" value="HEAVY METAL TRANSPORTER-RELATED"/>
    <property type="match status" value="1"/>
</dbReference>
<keyword evidence="1" id="KW-0812">Transmembrane</keyword>
<feature type="transmembrane region" description="Helical" evidence="1">
    <location>
        <begin position="33"/>
        <end position="53"/>
    </location>
</feature>
<proteinExistence type="predicted"/>
<evidence type="ECO:0000313" key="3">
    <source>
        <dbReference type="EMBL" id="MBB6209905.1"/>
    </source>
</evidence>
<reference evidence="3 4" key="1">
    <citation type="submission" date="2020-08" db="EMBL/GenBank/DDBJ databases">
        <title>Genomic Encyclopedia of Type Strains, Phase IV (KMG-IV): sequencing the most valuable type-strain genomes for metagenomic binning, comparative biology and taxonomic classification.</title>
        <authorList>
            <person name="Goeker M."/>
        </authorList>
    </citation>
    <scope>NUCLEOTIDE SEQUENCE [LARGE SCALE GENOMIC DNA]</scope>
    <source>
        <strain evidence="3 4">DSM 11590</strain>
    </source>
</reference>
<dbReference type="InterPro" id="IPR039447">
    <property type="entry name" value="UreH-like_TM_dom"/>
</dbReference>
<dbReference type="AlphaFoldDB" id="A0A7W9ZEF8"/>
<dbReference type="RefSeq" id="WP_184262538.1">
    <property type="nucleotide sequence ID" value="NZ_JACIIX010000003.1"/>
</dbReference>
<dbReference type="PANTHER" id="PTHR42208:SF1">
    <property type="entry name" value="HEAVY METAL TRANSPORTER"/>
    <property type="match status" value="1"/>
</dbReference>
<sequence length="256" mass="26236">MASPDTAFALIAAGLSHCSGVVAEQGGLLTSLFLTGLVGGVSHCIGMCGPFVLSQVGARLEKIPADRMREWHRLTGAALLPYQLGRMTTYSLLGAAGATLAGQINSLSGLRWLSSGLLLLAAVLFAGHAIPRLKRLWQPSATVSTPAAGRWINRLAAPLFAAPLGWRGYGLGMVLGFIPCGLLYAALAAAAATGDPVAGAFGMAAFCLGTLPNLFAVGLAGHLAGQRWRGLIAQAAPVLLVLNAGVLAWLAVSLFV</sequence>
<keyword evidence="4" id="KW-1185">Reference proteome</keyword>
<dbReference type="EMBL" id="JACIIX010000003">
    <property type="protein sequence ID" value="MBB6209905.1"/>
    <property type="molecule type" value="Genomic_DNA"/>
</dbReference>
<keyword evidence="1" id="KW-0472">Membrane</keyword>
<evidence type="ECO:0000259" key="2">
    <source>
        <dbReference type="Pfam" id="PF13386"/>
    </source>
</evidence>
<protein>
    <recommendedName>
        <fullName evidence="2">Urease accessory protein UreH-like transmembrane domain-containing protein</fullName>
    </recommendedName>
</protein>
<feature type="transmembrane region" description="Helical" evidence="1">
    <location>
        <begin position="169"/>
        <end position="191"/>
    </location>
</feature>
<name>A0A7W9ZEF8_NOVIT</name>
<gene>
    <name evidence="3" type="ORF">FHS48_001313</name>
</gene>
<evidence type="ECO:0000313" key="4">
    <source>
        <dbReference type="Proteomes" id="UP000544872"/>
    </source>
</evidence>
<organism evidence="3 4">
    <name type="scientific">Novispirillum itersonii</name>
    <name type="common">Aquaspirillum itersonii</name>
    <dbReference type="NCBI Taxonomy" id="189"/>
    <lineage>
        <taxon>Bacteria</taxon>
        <taxon>Pseudomonadati</taxon>
        <taxon>Pseudomonadota</taxon>
        <taxon>Alphaproteobacteria</taxon>
        <taxon>Rhodospirillales</taxon>
        <taxon>Novispirillaceae</taxon>
        <taxon>Novispirillum</taxon>
    </lineage>
</organism>
<feature type="transmembrane region" description="Helical" evidence="1">
    <location>
        <begin position="231"/>
        <end position="252"/>
    </location>
</feature>
<evidence type="ECO:0000256" key="1">
    <source>
        <dbReference type="SAM" id="Phobius"/>
    </source>
</evidence>
<comment type="caution">
    <text evidence="3">The sequence shown here is derived from an EMBL/GenBank/DDBJ whole genome shotgun (WGS) entry which is preliminary data.</text>
</comment>